<comment type="caution">
    <text evidence="1">The sequence shown here is derived from an EMBL/GenBank/DDBJ whole genome shotgun (WGS) entry which is preliminary data.</text>
</comment>
<dbReference type="OrthoDB" id="9815193at2"/>
<dbReference type="EMBL" id="ASWH01000001">
    <property type="protein sequence ID" value="EOW83015.1"/>
    <property type="molecule type" value="Genomic_DNA"/>
</dbReference>
<proteinExistence type="predicted"/>
<dbReference type="HOGENOM" id="CLU_078780_1_0_9"/>
<dbReference type="PATRIC" id="fig|1158614.3.peg.1637"/>
<name>R2VIG0_9ENTE</name>
<evidence type="ECO:0008006" key="5">
    <source>
        <dbReference type="Google" id="ProtNLM"/>
    </source>
</evidence>
<evidence type="ECO:0000313" key="1">
    <source>
        <dbReference type="EMBL" id="EOI57411.1"/>
    </source>
</evidence>
<evidence type="ECO:0000313" key="2">
    <source>
        <dbReference type="EMBL" id="EOW83015.1"/>
    </source>
</evidence>
<organism evidence="1 3">
    <name type="scientific">Enterococcus gilvus ATCC BAA-350</name>
    <dbReference type="NCBI Taxonomy" id="1158614"/>
    <lineage>
        <taxon>Bacteria</taxon>
        <taxon>Bacillati</taxon>
        <taxon>Bacillota</taxon>
        <taxon>Bacilli</taxon>
        <taxon>Lactobacillales</taxon>
        <taxon>Enterococcaceae</taxon>
        <taxon>Enterococcus</taxon>
    </lineage>
</organism>
<evidence type="ECO:0000313" key="4">
    <source>
        <dbReference type="Proteomes" id="UP000014160"/>
    </source>
</evidence>
<reference evidence="1 3" key="1">
    <citation type="submission" date="2013-02" db="EMBL/GenBank/DDBJ databases">
        <title>The Genome Sequence of Enterococcus gilvus ATCC BAA-350.</title>
        <authorList>
            <consortium name="The Broad Institute Genome Sequencing Platform"/>
            <consortium name="The Broad Institute Genome Sequencing Center for Infectious Disease"/>
            <person name="Earl A.M."/>
            <person name="Gilmore M.S."/>
            <person name="Lebreton F."/>
            <person name="Walker B."/>
            <person name="Young S.K."/>
            <person name="Zeng Q."/>
            <person name="Gargeya S."/>
            <person name="Fitzgerald M."/>
            <person name="Haas B."/>
            <person name="Abouelleil A."/>
            <person name="Alvarado L."/>
            <person name="Arachchi H.M."/>
            <person name="Berlin A.M."/>
            <person name="Chapman S.B."/>
            <person name="Dewar J."/>
            <person name="Goldberg J."/>
            <person name="Griggs A."/>
            <person name="Gujja S."/>
            <person name="Hansen M."/>
            <person name="Howarth C."/>
            <person name="Imamovic A."/>
            <person name="Larimer J."/>
            <person name="McCowan C."/>
            <person name="Murphy C."/>
            <person name="Neiman D."/>
            <person name="Pearson M."/>
            <person name="Priest M."/>
            <person name="Roberts A."/>
            <person name="Saif S."/>
            <person name="Shea T."/>
            <person name="Sisk P."/>
            <person name="Sykes S."/>
            <person name="Wortman J."/>
            <person name="Nusbaum C."/>
            <person name="Birren B."/>
        </authorList>
    </citation>
    <scope>NUCLEOTIDE SEQUENCE [LARGE SCALE GENOMIC DNA]</scope>
    <source>
        <strain evidence="1 3">ATCC BAA-350</strain>
    </source>
</reference>
<accession>R2VIG0</accession>
<dbReference type="AlphaFoldDB" id="R2VIG0"/>
<sequence length="300" mass="34531">MSKKEKADTLEQSKEIEIINCGLIMPIAPMPGYTSNQFNDVKSILVDAIESIKDYNFKPRLVSDSKGEVDIIHKSIVNNIYDDQIVVVDISGKNGNVMLELGLRLAFDKPLVIIKDDKTDYMFDISMIEHINYPSDLRHNEIEIFKKKLVEKVVKTYKKSIDDSKYSPFLQHFQHIKVKGIGEQNIEQSQMLEIILAKISHIEDRTILQDKNLHDKVRINRNSVNFSTSPEPISKSEIIKHFTIGWDPSEIPNSIKDMKENETKYIRFISEINKIVFANAIHITDRMMASLLVEIKNSIL</sequence>
<dbReference type="eggNOG" id="ENOG5030KIY">
    <property type="taxonomic scope" value="Bacteria"/>
</dbReference>
<dbReference type="RefSeq" id="WP_010780042.1">
    <property type="nucleotide sequence ID" value="NZ_ASWH01000001.1"/>
</dbReference>
<keyword evidence="4" id="KW-1185">Reference proteome</keyword>
<gene>
    <name evidence="2" type="ORF">I592_02340</name>
    <name evidence="1" type="ORF">UKC_01627</name>
</gene>
<reference evidence="2 4" key="2">
    <citation type="submission" date="2013-03" db="EMBL/GenBank/DDBJ databases">
        <title>The Genome Sequence of Enterococcus gilvus ATCC BAA-350 (PacBio/Illumina hybrid assembly).</title>
        <authorList>
            <consortium name="The Broad Institute Genomics Platform"/>
            <consortium name="The Broad Institute Genome Sequencing Center for Infectious Disease"/>
            <person name="Earl A."/>
            <person name="Russ C."/>
            <person name="Gilmore M."/>
            <person name="Surin D."/>
            <person name="Walker B."/>
            <person name="Young S."/>
            <person name="Zeng Q."/>
            <person name="Gargeya S."/>
            <person name="Fitzgerald M."/>
            <person name="Haas B."/>
            <person name="Abouelleil A."/>
            <person name="Allen A.W."/>
            <person name="Alvarado L."/>
            <person name="Arachchi H.M."/>
            <person name="Berlin A.M."/>
            <person name="Chapman S.B."/>
            <person name="Gainer-Dewar J."/>
            <person name="Goldberg J."/>
            <person name="Griggs A."/>
            <person name="Gujja S."/>
            <person name="Hansen M."/>
            <person name="Howarth C."/>
            <person name="Imamovic A."/>
            <person name="Ireland A."/>
            <person name="Larimer J."/>
            <person name="McCowan C."/>
            <person name="Murphy C."/>
            <person name="Pearson M."/>
            <person name="Poon T.W."/>
            <person name="Priest M."/>
            <person name="Roberts A."/>
            <person name="Saif S."/>
            <person name="Shea T."/>
            <person name="Sisk P."/>
            <person name="Sykes S."/>
            <person name="Wortman J."/>
            <person name="Nusbaum C."/>
            <person name="Birren B."/>
        </authorList>
    </citation>
    <scope>NUCLEOTIDE SEQUENCE [LARGE SCALE GENOMIC DNA]</scope>
    <source>
        <strain evidence="2 4">ATCC BAA-350</strain>
    </source>
</reference>
<protein>
    <recommendedName>
        <fullName evidence="5">RNA helicase</fullName>
    </recommendedName>
</protein>
<dbReference type="Proteomes" id="UP000013750">
    <property type="component" value="Unassembled WGS sequence"/>
</dbReference>
<dbReference type="EMBL" id="AJDQ01000006">
    <property type="protein sequence ID" value="EOI57411.1"/>
    <property type="molecule type" value="Genomic_DNA"/>
</dbReference>
<evidence type="ECO:0000313" key="3">
    <source>
        <dbReference type="Proteomes" id="UP000013750"/>
    </source>
</evidence>
<dbReference type="Proteomes" id="UP000014160">
    <property type="component" value="Unassembled WGS sequence"/>
</dbReference>